<dbReference type="Pfam" id="PF07809">
    <property type="entry name" value="RTP801_C"/>
    <property type="match status" value="1"/>
</dbReference>
<proteinExistence type="inferred from homology"/>
<comment type="caution">
    <text evidence="5">The sequence shown here is derived from an EMBL/GenBank/DDBJ whole genome shotgun (WGS) entry which is preliminary data.</text>
</comment>
<evidence type="ECO:0000256" key="4">
    <source>
        <dbReference type="SAM" id="MobiDB-lite"/>
    </source>
</evidence>
<evidence type="ECO:0000256" key="3">
    <source>
        <dbReference type="ARBA" id="ARBA00022490"/>
    </source>
</evidence>
<feature type="region of interest" description="Disordered" evidence="4">
    <location>
        <begin position="61"/>
        <end position="97"/>
    </location>
</feature>
<feature type="region of interest" description="Disordered" evidence="4">
    <location>
        <begin position="107"/>
        <end position="126"/>
    </location>
</feature>
<protein>
    <submittedName>
        <fullName evidence="5">Uncharacterized protein</fullName>
    </submittedName>
</protein>
<gene>
    <name evidence="5" type="ORF">NHX12_014344</name>
</gene>
<evidence type="ECO:0000313" key="5">
    <source>
        <dbReference type="EMBL" id="KAJ3585625.1"/>
    </source>
</evidence>
<reference evidence="5" key="1">
    <citation type="submission" date="2022-07" db="EMBL/GenBank/DDBJ databases">
        <title>Chromosome-level genome of Muraenolepis orangiensis.</title>
        <authorList>
            <person name="Kim J."/>
        </authorList>
    </citation>
    <scope>NUCLEOTIDE SEQUENCE</scope>
    <source>
        <strain evidence="5">KU_S4_2022</strain>
        <tissue evidence="5">Muscle</tissue>
    </source>
</reference>
<dbReference type="PANTHER" id="PTHR12478">
    <property type="entry name" value="DNA-DAMAGE-INDUCIBLE TRANSCRIPT 4 PROTEIN DDIT4"/>
    <property type="match status" value="1"/>
</dbReference>
<dbReference type="InterPro" id="IPR012918">
    <property type="entry name" value="RTP801-like"/>
</dbReference>
<name>A0A9Q0I542_9TELE</name>
<keyword evidence="3" id="KW-0963">Cytoplasm</keyword>
<dbReference type="Proteomes" id="UP001148018">
    <property type="component" value="Unassembled WGS sequence"/>
</dbReference>
<dbReference type="GO" id="GO:0006915">
    <property type="term" value="P:apoptotic process"/>
    <property type="evidence" value="ECO:0007669"/>
    <property type="project" value="TreeGrafter"/>
</dbReference>
<dbReference type="GO" id="GO:0009968">
    <property type="term" value="P:negative regulation of signal transduction"/>
    <property type="evidence" value="ECO:0007669"/>
    <property type="project" value="InterPro"/>
</dbReference>
<dbReference type="OrthoDB" id="10018535at2759"/>
<dbReference type="EMBL" id="JANIIK010000118">
    <property type="protein sequence ID" value="KAJ3585625.1"/>
    <property type="molecule type" value="Genomic_DNA"/>
</dbReference>
<dbReference type="InterPro" id="IPR038281">
    <property type="entry name" value="RTP801-like_C_sf"/>
</dbReference>
<sequence>MRVCAVDEDALTRRLATTLEECLSRAKATTLRCSAVLAPERLRRRVARHVLRQVASEPCGRRRLRPLRGAGRGRGRRRRRPAPRSARPATRPAVPTVELTLVLKRDRGGVGGGWLGLRRPSAPPSH</sequence>
<dbReference type="PANTHER" id="PTHR12478:SF16">
    <property type="entry name" value="PROTEIN CHARYBDE-RELATED"/>
    <property type="match status" value="1"/>
</dbReference>
<dbReference type="AlphaFoldDB" id="A0A9Q0I542"/>
<organism evidence="5 6">
    <name type="scientific">Muraenolepis orangiensis</name>
    <name type="common">Patagonian moray cod</name>
    <dbReference type="NCBI Taxonomy" id="630683"/>
    <lineage>
        <taxon>Eukaryota</taxon>
        <taxon>Metazoa</taxon>
        <taxon>Chordata</taxon>
        <taxon>Craniata</taxon>
        <taxon>Vertebrata</taxon>
        <taxon>Euteleostomi</taxon>
        <taxon>Actinopterygii</taxon>
        <taxon>Neopterygii</taxon>
        <taxon>Teleostei</taxon>
        <taxon>Neoteleostei</taxon>
        <taxon>Acanthomorphata</taxon>
        <taxon>Zeiogadaria</taxon>
        <taxon>Gadariae</taxon>
        <taxon>Gadiformes</taxon>
        <taxon>Muraenolepidoidei</taxon>
        <taxon>Muraenolepididae</taxon>
        <taxon>Muraenolepis</taxon>
    </lineage>
</organism>
<feature type="compositionally biased region" description="Basic residues" evidence="4">
    <location>
        <begin position="61"/>
        <end position="82"/>
    </location>
</feature>
<dbReference type="Gene3D" id="3.90.470.40">
    <property type="entry name" value="RTP801-like"/>
    <property type="match status" value="1"/>
</dbReference>
<evidence type="ECO:0000256" key="2">
    <source>
        <dbReference type="ARBA" id="ARBA00010670"/>
    </source>
</evidence>
<comment type="subcellular location">
    <subcellularLocation>
        <location evidence="1">Cytoplasm</location>
    </subcellularLocation>
</comment>
<comment type="similarity">
    <text evidence="2">Belongs to the DDIT4 family.</text>
</comment>
<accession>A0A9Q0I542</accession>
<dbReference type="GO" id="GO:0032006">
    <property type="term" value="P:regulation of TOR signaling"/>
    <property type="evidence" value="ECO:0007669"/>
    <property type="project" value="TreeGrafter"/>
</dbReference>
<keyword evidence="6" id="KW-1185">Reference proteome</keyword>
<dbReference type="GO" id="GO:0005737">
    <property type="term" value="C:cytoplasm"/>
    <property type="evidence" value="ECO:0007669"/>
    <property type="project" value="UniProtKB-SubCell"/>
</dbReference>
<evidence type="ECO:0000256" key="1">
    <source>
        <dbReference type="ARBA" id="ARBA00004496"/>
    </source>
</evidence>
<feature type="compositionally biased region" description="Low complexity" evidence="4">
    <location>
        <begin position="83"/>
        <end position="93"/>
    </location>
</feature>
<evidence type="ECO:0000313" key="6">
    <source>
        <dbReference type="Proteomes" id="UP001148018"/>
    </source>
</evidence>